<dbReference type="InterPro" id="IPR008983">
    <property type="entry name" value="Tumour_necrosis_fac-like_dom"/>
</dbReference>
<comment type="subcellular location">
    <subcellularLocation>
        <location evidence="1">Membrane</location>
        <topology evidence="1">Single-pass type II membrane protein</topology>
    </subcellularLocation>
</comment>
<dbReference type="OrthoDB" id="9940698at2759"/>
<dbReference type="GO" id="GO:0005164">
    <property type="term" value="F:tumor necrosis factor receptor binding"/>
    <property type="evidence" value="ECO:0007669"/>
    <property type="project" value="InterPro"/>
</dbReference>
<dbReference type="CDD" id="cd00184">
    <property type="entry name" value="TNF"/>
    <property type="match status" value="1"/>
</dbReference>
<evidence type="ECO:0000256" key="5">
    <source>
        <dbReference type="ARBA" id="ARBA00022692"/>
    </source>
</evidence>
<gene>
    <name evidence="13" type="primary">LOC105904695</name>
</gene>
<dbReference type="GO" id="GO:0005615">
    <property type="term" value="C:extracellular space"/>
    <property type="evidence" value="ECO:0007669"/>
    <property type="project" value="UniProtKB-KW"/>
</dbReference>
<evidence type="ECO:0000256" key="4">
    <source>
        <dbReference type="ARBA" id="ARBA00022514"/>
    </source>
</evidence>
<keyword evidence="5" id="KW-0812">Transmembrane</keyword>
<keyword evidence="9" id="KW-1015">Disulfide bond</keyword>
<evidence type="ECO:0000256" key="1">
    <source>
        <dbReference type="ARBA" id="ARBA00004606"/>
    </source>
</evidence>
<keyword evidence="12" id="KW-1185">Reference proteome</keyword>
<evidence type="ECO:0000256" key="10">
    <source>
        <dbReference type="ARBA" id="ARBA00029751"/>
    </source>
</evidence>
<dbReference type="SUPFAM" id="SSF49842">
    <property type="entry name" value="TNF-like"/>
    <property type="match status" value="1"/>
</dbReference>
<name>A0A6P8H3R4_CLUHA</name>
<evidence type="ECO:0000256" key="3">
    <source>
        <dbReference type="ARBA" id="ARBA00013893"/>
    </source>
</evidence>
<evidence type="ECO:0000259" key="11">
    <source>
        <dbReference type="PROSITE" id="PS50049"/>
    </source>
</evidence>
<dbReference type="Pfam" id="PF00229">
    <property type="entry name" value="TNF"/>
    <property type="match status" value="1"/>
</dbReference>
<evidence type="ECO:0000256" key="6">
    <source>
        <dbReference type="ARBA" id="ARBA00022968"/>
    </source>
</evidence>
<dbReference type="KEGG" id="char:105904695"/>
<dbReference type="SMART" id="SM00207">
    <property type="entry name" value="TNF"/>
    <property type="match status" value="1"/>
</dbReference>
<dbReference type="PRINTS" id="PR01234">
    <property type="entry name" value="TNECROSISFCT"/>
</dbReference>
<dbReference type="Gene3D" id="2.60.120.40">
    <property type="match status" value="1"/>
</dbReference>
<accession>A0A6P8H3R4</accession>
<dbReference type="PROSITE" id="PS50049">
    <property type="entry name" value="THD_2"/>
    <property type="match status" value="1"/>
</dbReference>
<dbReference type="InterPro" id="IPR006052">
    <property type="entry name" value="TNF_dom"/>
</dbReference>
<evidence type="ECO:0000256" key="8">
    <source>
        <dbReference type="ARBA" id="ARBA00023136"/>
    </source>
</evidence>
<keyword evidence="7" id="KW-1133">Transmembrane helix</keyword>
<evidence type="ECO:0000313" key="12">
    <source>
        <dbReference type="Proteomes" id="UP000515152"/>
    </source>
</evidence>
<feature type="domain" description="THD" evidence="11">
    <location>
        <begin position="83"/>
        <end position="240"/>
    </location>
</feature>
<keyword evidence="4" id="KW-0202">Cytokine</keyword>
<evidence type="ECO:0000256" key="7">
    <source>
        <dbReference type="ARBA" id="ARBA00022989"/>
    </source>
</evidence>
<keyword evidence="8" id="KW-0472">Membrane</keyword>
<dbReference type="InterPro" id="IPR006053">
    <property type="entry name" value="TNF"/>
</dbReference>
<reference evidence="13" key="1">
    <citation type="submission" date="2025-08" db="UniProtKB">
        <authorList>
            <consortium name="RefSeq"/>
        </authorList>
    </citation>
    <scope>IDENTIFICATION</scope>
</reference>
<dbReference type="GO" id="GO:0005125">
    <property type="term" value="F:cytokine activity"/>
    <property type="evidence" value="ECO:0007669"/>
    <property type="project" value="UniProtKB-KW"/>
</dbReference>
<evidence type="ECO:0000256" key="2">
    <source>
        <dbReference type="ARBA" id="ARBA00008670"/>
    </source>
</evidence>
<evidence type="ECO:0000313" key="13">
    <source>
        <dbReference type="RefSeq" id="XP_031441860.1"/>
    </source>
</evidence>
<dbReference type="PANTHER" id="PTHR11471:SF23">
    <property type="entry name" value="TUMOR NECROSIS FACTOR"/>
    <property type="match status" value="1"/>
</dbReference>
<evidence type="ECO:0000256" key="9">
    <source>
        <dbReference type="ARBA" id="ARBA00023157"/>
    </source>
</evidence>
<organism evidence="12 13">
    <name type="scientific">Clupea harengus</name>
    <name type="common">Atlantic herring</name>
    <dbReference type="NCBI Taxonomy" id="7950"/>
    <lineage>
        <taxon>Eukaryota</taxon>
        <taxon>Metazoa</taxon>
        <taxon>Chordata</taxon>
        <taxon>Craniata</taxon>
        <taxon>Vertebrata</taxon>
        <taxon>Euteleostomi</taxon>
        <taxon>Actinopterygii</taxon>
        <taxon>Neopterygii</taxon>
        <taxon>Teleostei</taxon>
        <taxon>Clupei</taxon>
        <taxon>Clupeiformes</taxon>
        <taxon>Clupeoidei</taxon>
        <taxon>Clupeidae</taxon>
        <taxon>Clupea</taxon>
    </lineage>
</organism>
<sequence>MAQDWKSADLEVCLEGAEPMEGLRKMGTSRPSTSWKICLSLLAIGLCAAAAITINNQKQDTAVGSEDMRHTLRQISKQHKGSTAIHLEGEYNSTFSNTKVEWKDGQDQSFHAGGLKLVKNEIVIPRKGVYFVYSQVSFRINCRVSPDQAQSLETIQLSHAVMRTSRAFDDKRPLLKTMRSGCKQFISEEEDSGERWYSAINLGAVFSLEEGDQLYTLTESHLLPHVEGESGETFFGVFAL</sequence>
<protein>
    <recommendedName>
        <fullName evidence="3">Tumor necrosis factor</fullName>
    </recommendedName>
    <alternativeName>
        <fullName evidence="10">TNF-alpha</fullName>
    </alternativeName>
</protein>
<dbReference type="AlphaFoldDB" id="A0A6P8H3R4"/>
<dbReference type="PANTHER" id="PTHR11471">
    <property type="entry name" value="TUMOR NECROSIS FACTOR FAMILY MEMBER"/>
    <property type="match status" value="1"/>
</dbReference>
<keyword evidence="6" id="KW-0735">Signal-anchor</keyword>
<dbReference type="GeneID" id="105904695"/>
<dbReference type="GO" id="GO:0006955">
    <property type="term" value="P:immune response"/>
    <property type="evidence" value="ECO:0007669"/>
    <property type="project" value="InterPro"/>
</dbReference>
<proteinExistence type="inferred from homology"/>
<dbReference type="GO" id="GO:0016020">
    <property type="term" value="C:membrane"/>
    <property type="evidence" value="ECO:0007669"/>
    <property type="project" value="UniProtKB-SubCell"/>
</dbReference>
<dbReference type="Proteomes" id="UP000515152">
    <property type="component" value="Chromosome 19"/>
</dbReference>
<comment type="similarity">
    <text evidence="2">Belongs to the tumor necrosis factor family.</text>
</comment>
<dbReference type="RefSeq" id="XP_031441860.1">
    <property type="nucleotide sequence ID" value="XM_031586000.2"/>
</dbReference>